<sequence>MSPATARPFTAALLAAASVAALTAVSAHAAPPPAPRDPAPSVPADVQAAMARDLGLTADGVRERVAAEQRAERAAEAVRAAVGDRVTALWFDAADGRLHAAVRGAADAAAVERSGAVAHRARLSAARLDAATAAVGRQAHGVAGVTSWGPAASGDRVELTVDPARATAATAALRQRLAAELGDLVRVVEVSDTPRQQGGDVVGGQKWVPSGEGACSIGFPVTRSGGGRAFLTAGHCTDNVNQAAYGKDGSRLGTSNRGGTGSVNSGEGDFGIVEVDQSAWRLVPTVAGWGQGDIAVTGSAEAVVGTSICRSGQTTGLRCGQVTRVNQTVDYGSVVIGGLSYSNACSAGGDSGGSYVTASGGKAVGLHSGGGSATCSSGSGQKYTIFQPVNEALRKFGTSLVTSPR</sequence>
<proteinExistence type="inferred from homology"/>
<keyword evidence="5" id="KW-1015">Disulfide bond</keyword>
<evidence type="ECO:0000313" key="8">
    <source>
        <dbReference type="EMBL" id="MCK8680648.1"/>
    </source>
</evidence>
<comment type="caution">
    <text evidence="8">The sequence shown here is derived from an EMBL/GenBank/DDBJ whole genome shotgun (WGS) entry which is preliminary data.</text>
</comment>
<accession>A0ABT0IH47</accession>
<keyword evidence="9" id="KW-1185">Reference proteome</keyword>
<dbReference type="PIRSF" id="PIRSF001134">
    <property type="entry name" value="Streptogrisin"/>
    <property type="match status" value="1"/>
</dbReference>
<feature type="region of interest" description="Disordered" evidence="6">
    <location>
        <begin position="247"/>
        <end position="266"/>
    </location>
</feature>
<keyword evidence="2" id="KW-0645">Protease</keyword>
<feature type="chain" id="PRO_5047059834" evidence="7">
    <location>
        <begin position="30"/>
        <end position="405"/>
    </location>
</feature>
<reference evidence="8 9" key="1">
    <citation type="submission" date="2022-04" db="EMBL/GenBank/DDBJ databases">
        <title>Streptomyces sp. nov. LCR6-01 isolated from Lichen of Dirinaria sp.</title>
        <authorList>
            <person name="Kanchanasin P."/>
            <person name="Tanasupawat S."/>
            <person name="Phongsopitanun W."/>
        </authorList>
    </citation>
    <scope>NUCLEOTIDE SEQUENCE [LARGE SCALE GENOMIC DNA]</scope>
    <source>
        <strain evidence="8 9">LCR6-01</strain>
    </source>
</reference>
<evidence type="ECO:0000256" key="1">
    <source>
        <dbReference type="ARBA" id="ARBA00007664"/>
    </source>
</evidence>
<keyword evidence="4" id="KW-0720">Serine protease</keyword>
<dbReference type="InterPro" id="IPR035070">
    <property type="entry name" value="Streptogrisin_prodomain"/>
</dbReference>
<evidence type="ECO:0000256" key="3">
    <source>
        <dbReference type="ARBA" id="ARBA00022801"/>
    </source>
</evidence>
<dbReference type="PROSITE" id="PS00135">
    <property type="entry name" value="TRYPSIN_SER"/>
    <property type="match status" value="1"/>
</dbReference>
<gene>
    <name evidence="8" type="ORF">M1O15_25280</name>
</gene>
<dbReference type="Gene3D" id="3.30.300.50">
    <property type="match status" value="1"/>
</dbReference>
<dbReference type="PROSITE" id="PS00134">
    <property type="entry name" value="TRYPSIN_HIS"/>
    <property type="match status" value="1"/>
</dbReference>
<evidence type="ECO:0000256" key="4">
    <source>
        <dbReference type="ARBA" id="ARBA00022825"/>
    </source>
</evidence>
<organism evidence="8 9">
    <name type="scientific">Streptomyces lichenis</name>
    <dbReference type="NCBI Taxonomy" id="2306967"/>
    <lineage>
        <taxon>Bacteria</taxon>
        <taxon>Bacillati</taxon>
        <taxon>Actinomycetota</taxon>
        <taxon>Actinomycetes</taxon>
        <taxon>Kitasatosporales</taxon>
        <taxon>Streptomycetaceae</taxon>
        <taxon>Streptomyces</taxon>
    </lineage>
</organism>
<keyword evidence="7" id="KW-0732">Signal</keyword>
<dbReference type="RefSeq" id="WP_248636465.1">
    <property type="nucleotide sequence ID" value="NZ_JALPTH010000029.1"/>
</dbReference>
<name>A0ABT0IH47_9ACTN</name>
<dbReference type="CDD" id="cd21112">
    <property type="entry name" value="alphaLP-like"/>
    <property type="match status" value="1"/>
</dbReference>
<evidence type="ECO:0000256" key="2">
    <source>
        <dbReference type="ARBA" id="ARBA00022670"/>
    </source>
</evidence>
<keyword evidence="3" id="KW-0378">Hydrolase</keyword>
<dbReference type="InterPro" id="IPR043504">
    <property type="entry name" value="Peptidase_S1_PA_chymotrypsin"/>
</dbReference>
<dbReference type="EMBL" id="JALPTH010000029">
    <property type="protein sequence ID" value="MCK8680648.1"/>
    <property type="molecule type" value="Genomic_DNA"/>
</dbReference>
<dbReference type="Proteomes" id="UP001522868">
    <property type="component" value="Unassembled WGS sequence"/>
</dbReference>
<comment type="similarity">
    <text evidence="1">Belongs to the peptidase S1 family.</text>
</comment>
<evidence type="ECO:0000313" key="9">
    <source>
        <dbReference type="Proteomes" id="UP001522868"/>
    </source>
</evidence>
<evidence type="ECO:0000256" key="5">
    <source>
        <dbReference type="ARBA" id="ARBA00023157"/>
    </source>
</evidence>
<dbReference type="SUPFAM" id="SSF50494">
    <property type="entry name" value="Trypsin-like serine proteases"/>
    <property type="match status" value="1"/>
</dbReference>
<feature type="signal peptide" evidence="7">
    <location>
        <begin position="1"/>
        <end position="29"/>
    </location>
</feature>
<dbReference type="InterPro" id="IPR001316">
    <property type="entry name" value="Pept_S1A_streptogrisin"/>
</dbReference>
<evidence type="ECO:0000256" key="7">
    <source>
        <dbReference type="SAM" id="SignalP"/>
    </source>
</evidence>
<protein>
    <submittedName>
        <fullName evidence="8">S1 family peptidase</fullName>
    </submittedName>
</protein>
<dbReference type="InterPro" id="IPR033116">
    <property type="entry name" value="TRYPSIN_SER"/>
</dbReference>
<dbReference type="PRINTS" id="PR00861">
    <property type="entry name" value="ALYTICPTASE"/>
</dbReference>
<dbReference type="Gene3D" id="2.40.10.10">
    <property type="entry name" value="Trypsin-like serine proteases"/>
    <property type="match status" value="2"/>
</dbReference>
<evidence type="ECO:0000256" key="6">
    <source>
        <dbReference type="SAM" id="MobiDB-lite"/>
    </source>
</evidence>
<dbReference type="InterPro" id="IPR018114">
    <property type="entry name" value="TRYPSIN_HIS"/>
</dbReference>
<dbReference type="InterPro" id="IPR009003">
    <property type="entry name" value="Peptidase_S1_PA"/>
</dbReference>